<accession>X5E9X8</accession>
<name>X5E9X8_9CORY</name>
<evidence type="ECO:0000313" key="4">
    <source>
        <dbReference type="Proteomes" id="UP000023703"/>
    </source>
</evidence>
<organism evidence="3 4">
    <name type="scientific">Corynebacterium glyciniphilum AJ 3170</name>
    <dbReference type="NCBI Taxonomy" id="1404245"/>
    <lineage>
        <taxon>Bacteria</taxon>
        <taxon>Bacillati</taxon>
        <taxon>Actinomycetota</taxon>
        <taxon>Actinomycetes</taxon>
        <taxon>Mycobacteriales</taxon>
        <taxon>Corynebacteriaceae</taxon>
        <taxon>Corynebacterium</taxon>
    </lineage>
</organism>
<feature type="transmembrane region" description="Helical" evidence="1">
    <location>
        <begin position="137"/>
        <end position="158"/>
    </location>
</feature>
<sequence>MPGYLYLLAVLPPVVAAVALVASYDALPDPMPTHWGFTGEPDSWSPKSLGTLLFGVLLGPVICVLTMGFVGLFVRVHSGSLFERGGAKSTVDAQRSWHELKVMQPLMGWYCVMLSTSMTVMMLGLNGPWGWVRGMSGWLQACGMLGILAGTVWLLVVMGRHGDAIAERFPHPDGRRRRWLIFMDIPASDRVMVDTGSGMNFTFNVATRGGRIGAAVMLLLLAATAVMFLSMAVTALF</sequence>
<dbReference type="InterPro" id="IPR012867">
    <property type="entry name" value="DUF1648"/>
</dbReference>
<feature type="transmembrane region" description="Helical" evidence="1">
    <location>
        <begin position="212"/>
        <end position="236"/>
    </location>
</feature>
<proteinExistence type="predicted"/>
<dbReference type="HOGENOM" id="CLU_1164327_0_0_11"/>
<evidence type="ECO:0000256" key="1">
    <source>
        <dbReference type="SAM" id="Phobius"/>
    </source>
</evidence>
<keyword evidence="4" id="KW-1185">Reference proteome</keyword>
<dbReference type="Pfam" id="PF07853">
    <property type="entry name" value="DUF1648"/>
    <property type="match status" value="1"/>
</dbReference>
<feature type="transmembrane region" description="Helical" evidence="1">
    <location>
        <begin position="52"/>
        <end position="74"/>
    </location>
</feature>
<reference evidence="3 4" key="1">
    <citation type="journal article" date="2015" name="Int. J. Syst. Evol. Microbiol.">
        <title>Revisiting Corynebacterium glyciniphilum (ex Kubota et al., 1972) sp. nov., nom. rev., isolated from putrefied banana.</title>
        <authorList>
            <person name="Al-Dilaimi A."/>
            <person name="Bednarz H."/>
            <person name="Lomker A."/>
            <person name="Niehaus K."/>
            <person name="Kalinowski J."/>
            <person name="Ruckert C."/>
        </authorList>
    </citation>
    <scope>NUCLEOTIDE SEQUENCE [LARGE SCALE GENOMIC DNA]</scope>
    <source>
        <strain evidence="3">AJ 3170</strain>
    </source>
</reference>
<dbReference type="eggNOG" id="COG4194">
    <property type="taxonomic scope" value="Bacteria"/>
</dbReference>
<evidence type="ECO:0000259" key="2">
    <source>
        <dbReference type="Pfam" id="PF07853"/>
    </source>
</evidence>
<dbReference type="STRING" id="1404245.CGLY_05015"/>
<dbReference type="KEGG" id="cgy:CGLY_05015"/>
<dbReference type="AlphaFoldDB" id="X5E9X8"/>
<keyword evidence="1" id="KW-1133">Transmembrane helix</keyword>
<keyword evidence="1" id="KW-0472">Membrane</keyword>
<feature type="domain" description="DUF1648" evidence="2">
    <location>
        <begin position="15"/>
        <end position="57"/>
    </location>
</feature>
<gene>
    <name evidence="3" type="ORF">CGLY_05015</name>
</gene>
<dbReference type="EMBL" id="CP006842">
    <property type="protein sequence ID" value="AHW63451.1"/>
    <property type="molecule type" value="Genomic_DNA"/>
</dbReference>
<protein>
    <submittedName>
        <fullName evidence="3">Putative membrane protein</fullName>
    </submittedName>
</protein>
<dbReference type="Proteomes" id="UP000023703">
    <property type="component" value="Chromosome"/>
</dbReference>
<keyword evidence="1" id="KW-0812">Transmembrane</keyword>
<feature type="transmembrane region" description="Helical" evidence="1">
    <location>
        <begin position="106"/>
        <end position="125"/>
    </location>
</feature>
<evidence type="ECO:0000313" key="3">
    <source>
        <dbReference type="EMBL" id="AHW63451.1"/>
    </source>
</evidence>